<evidence type="ECO:0000313" key="5">
    <source>
        <dbReference type="Proteomes" id="UP001621418"/>
    </source>
</evidence>
<evidence type="ECO:0008006" key="6">
    <source>
        <dbReference type="Google" id="ProtNLM"/>
    </source>
</evidence>
<dbReference type="InterPro" id="IPR056463">
    <property type="entry name" value="DUF7373_C"/>
</dbReference>
<name>A0ABZ1ND27_9NOCA</name>
<feature type="signal peptide" evidence="1">
    <location>
        <begin position="1"/>
        <end position="24"/>
    </location>
</feature>
<keyword evidence="5" id="KW-1185">Reference proteome</keyword>
<evidence type="ECO:0000256" key="1">
    <source>
        <dbReference type="SAM" id="SignalP"/>
    </source>
</evidence>
<dbReference type="InterPro" id="IPR055797">
    <property type="entry name" value="DUF7373"/>
</dbReference>
<feature type="domain" description="DUF7373" evidence="2">
    <location>
        <begin position="63"/>
        <end position="258"/>
    </location>
</feature>
<protein>
    <recommendedName>
        <fullName evidence="6">Lipoprotein</fullName>
    </recommendedName>
</protein>
<reference evidence="4 5" key="1">
    <citation type="submission" date="2022-10" db="EMBL/GenBank/DDBJ databases">
        <title>The complete genomes of actinobacterial strains from the NBC collection.</title>
        <authorList>
            <person name="Joergensen T.S."/>
            <person name="Alvarez Arevalo M."/>
            <person name="Sterndorff E.B."/>
            <person name="Faurdal D."/>
            <person name="Vuksanovic O."/>
            <person name="Mourched A.-S."/>
            <person name="Charusanti P."/>
            <person name="Shaw S."/>
            <person name="Blin K."/>
            <person name="Weber T."/>
        </authorList>
    </citation>
    <scope>NUCLEOTIDE SEQUENCE [LARGE SCALE GENOMIC DNA]</scope>
    <source>
        <strain evidence="4 5">NBC_01413</strain>
    </source>
</reference>
<evidence type="ECO:0000259" key="2">
    <source>
        <dbReference type="Pfam" id="PF24088"/>
    </source>
</evidence>
<gene>
    <name evidence="4" type="ORF">OG308_08365</name>
</gene>
<feature type="domain" description="DUF7373" evidence="3">
    <location>
        <begin position="264"/>
        <end position="410"/>
    </location>
</feature>
<dbReference type="PROSITE" id="PS51257">
    <property type="entry name" value="PROKAR_LIPOPROTEIN"/>
    <property type="match status" value="1"/>
</dbReference>
<dbReference type="Pfam" id="PF24092">
    <property type="entry name" value="DUF7373_C"/>
    <property type="match status" value="1"/>
</dbReference>
<dbReference type="Proteomes" id="UP001621418">
    <property type="component" value="Chromosome"/>
</dbReference>
<keyword evidence="1" id="KW-0732">Signal</keyword>
<organism evidence="4 5">
    <name type="scientific">Nocardia salmonicida</name>
    <dbReference type="NCBI Taxonomy" id="53431"/>
    <lineage>
        <taxon>Bacteria</taxon>
        <taxon>Bacillati</taxon>
        <taxon>Actinomycetota</taxon>
        <taxon>Actinomycetes</taxon>
        <taxon>Mycobacteriales</taxon>
        <taxon>Nocardiaceae</taxon>
        <taxon>Nocardia</taxon>
    </lineage>
</organism>
<dbReference type="EMBL" id="CP109527">
    <property type="protein sequence ID" value="WTY37838.1"/>
    <property type="molecule type" value="Genomic_DNA"/>
</dbReference>
<sequence length="412" mass="44532">MRIRHALLAATLTTVLTACGSALTGIALPGETDTRALDTGSYPVEPLNAHDDDPVLAFHERYEVAALRLAEFVISPSTIDPQMKYGTDASVAWGSALPFSMGMHDSMDAIAEKHRMLFGFESGGASSDKSIYSSFDWPAKQPDNKFTANTTVLQFPDAQRATAAAQEFYDIDFGIQQGKSQPVSLPAHPSARAHWQPDSPFVRVFLPHGSYVIALLLSVASPDLAALTERSESALTQQIQALSATTPLTAEQILALPWDPDHVLMRALNPDRSTKPDAAGGTYILVGKHGAVHFADGRVLPSEGGHVDKQLTRMEAQQVGITNAAMVIRTPSDDIAGRAVSEKLFPWQVKLDADPAPKVPNSTCVENRRADAVKRFSCLLAYKQYVGIVSSNQLLDAHQRAAAQYALFANTR</sequence>
<dbReference type="Pfam" id="PF24088">
    <property type="entry name" value="DUF7373"/>
    <property type="match status" value="1"/>
</dbReference>
<evidence type="ECO:0000313" key="4">
    <source>
        <dbReference type="EMBL" id="WTY37838.1"/>
    </source>
</evidence>
<accession>A0ABZ1ND27</accession>
<feature type="chain" id="PRO_5046763500" description="Lipoprotein" evidence="1">
    <location>
        <begin position="25"/>
        <end position="412"/>
    </location>
</feature>
<proteinExistence type="predicted"/>
<dbReference type="RefSeq" id="WP_405149796.1">
    <property type="nucleotide sequence ID" value="NZ_CP109527.1"/>
</dbReference>
<evidence type="ECO:0000259" key="3">
    <source>
        <dbReference type="Pfam" id="PF24092"/>
    </source>
</evidence>